<accession>A0ABY8FHI2</accession>
<dbReference type="InterPro" id="IPR052030">
    <property type="entry name" value="Peptidase_M20/M20A_hydrolases"/>
</dbReference>
<reference evidence="3 4" key="1">
    <citation type="submission" date="2019-01" db="EMBL/GenBank/DDBJ databases">
        <title>Genome sequence of Salinicola endophyticus REST5.</title>
        <authorList>
            <person name="Nascimento F.X."/>
        </authorList>
    </citation>
    <scope>NUCLEOTIDE SEQUENCE [LARGE SCALE GENOMIC DNA]</scope>
    <source>
        <strain evidence="3 4">REST5</strain>
    </source>
</reference>
<protein>
    <submittedName>
        <fullName evidence="3">Amidohydrolase</fullName>
    </submittedName>
</protein>
<dbReference type="Gene3D" id="3.40.630.10">
    <property type="entry name" value="Zn peptidases"/>
    <property type="match status" value="2"/>
</dbReference>
<dbReference type="RefSeq" id="WP_282236130.1">
    <property type="nucleotide sequence ID" value="NZ_CP035631.1"/>
</dbReference>
<evidence type="ECO:0000256" key="1">
    <source>
        <dbReference type="ARBA" id="ARBA00022801"/>
    </source>
</evidence>
<evidence type="ECO:0000259" key="2">
    <source>
        <dbReference type="Pfam" id="PF07687"/>
    </source>
</evidence>
<dbReference type="SUPFAM" id="SSF53187">
    <property type="entry name" value="Zn-dependent exopeptidases"/>
    <property type="match status" value="1"/>
</dbReference>
<dbReference type="InterPro" id="IPR002933">
    <property type="entry name" value="Peptidase_M20"/>
</dbReference>
<feature type="domain" description="Peptidase M20 dimerisation" evidence="2">
    <location>
        <begin position="232"/>
        <end position="320"/>
    </location>
</feature>
<dbReference type="InterPro" id="IPR017439">
    <property type="entry name" value="Amidohydrolase"/>
</dbReference>
<evidence type="ECO:0000313" key="4">
    <source>
        <dbReference type="Proteomes" id="UP001321526"/>
    </source>
</evidence>
<dbReference type="SUPFAM" id="SSF55031">
    <property type="entry name" value="Bacterial exopeptidase dimerisation domain"/>
    <property type="match status" value="1"/>
</dbReference>
<dbReference type="InterPro" id="IPR011650">
    <property type="entry name" value="Peptidase_M20_dimer"/>
</dbReference>
<dbReference type="PANTHER" id="PTHR30575:SF3">
    <property type="entry name" value="PEPTIDASE M20 DIMERISATION DOMAIN-CONTAINING PROTEIN"/>
    <property type="match status" value="1"/>
</dbReference>
<dbReference type="PANTHER" id="PTHR30575">
    <property type="entry name" value="PEPTIDASE M20"/>
    <property type="match status" value="1"/>
</dbReference>
<proteinExistence type="predicted"/>
<evidence type="ECO:0000313" key="3">
    <source>
        <dbReference type="EMBL" id="WFF41520.1"/>
    </source>
</evidence>
<name>A0ABY8FHI2_9GAMM</name>
<dbReference type="Pfam" id="PF07687">
    <property type="entry name" value="M20_dimer"/>
    <property type="match status" value="1"/>
</dbReference>
<gene>
    <name evidence="3" type="ORF">EVC62_08400</name>
</gene>
<dbReference type="InterPro" id="IPR036264">
    <property type="entry name" value="Bact_exopeptidase_dim_dom"/>
</dbReference>
<dbReference type="Pfam" id="PF01546">
    <property type="entry name" value="Peptidase_M20"/>
    <property type="match status" value="1"/>
</dbReference>
<organism evidence="3 4">
    <name type="scientific">Salinicola endophyticus</name>
    <dbReference type="NCBI Taxonomy" id="1949083"/>
    <lineage>
        <taxon>Bacteria</taxon>
        <taxon>Pseudomonadati</taxon>
        <taxon>Pseudomonadota</taxon>
        <taxon>Gammaproteobacteria</taxon>
        <taxon>Oceanospirillales</taxon>
        <taxon>Halomonadaceae</taxon>
        <taxon>Salinicola</taxon>
    </lineage>
</organism>
<dbReference type="NCBIfam" id="TIGR01891">
    <property type="entry name" value="amidohydrolases"/>
    <property type="match status" value="1"/>
</dbReference>
<keyword evidence="4" id="KW-1185">Reference proteome</keyword>
<sequence length="445" mass="46292">MPLSLAAQVEALAPQLIAWRRDFHRHPEQGWTEFRTASRVAESLDALGYQVAVGDAVVDREARLGVPDAATLADALARARDQGGVTRWLAAMEGGLTGVVGTLDTGRPGPTLAYRFDLDALPILESEAGTHRPARLGFRSCHPGSMHACAHDGHTALGLGLAHLLPALASRLTGRIKLLFQPAEEGVRGAGAMAEAGVVDDVDHFIATHLGLGQPEGTLICGADGFLATTKLDVTFTGRAAHAGGEPEKGRNALLAAAQAVQALHAIAPHAAGASRLNVGRLEAGSGRNVIADTAFMQLETRGSTTAINDYVEGRAREVLAGAARMQGVELAIARLGAAVECASSPALVERIATALEGRAGIRELITHDTTPAGSEDATLLMRRVIERGGEAAYLIFGTRLAAGHHHPEFDFDEATLAPTLEALASIALALAGEAADADGRELAE</sequence>
<dbReference type="EMBL" id="CP035631">
    <property type="protein sequence ID" value="WFF41520.1"/>
    <property type="molecule type" value="Genomic_DNA"/>
</dbReference>
<dbReference type="PIRSF" id="PIRSF005962">
    <property type="entry name" value="Pept_M20D_amidohydro"/>
    <property type="match status" value="1"/>
</dbReference>
<dbReference type="Proteomes" id="UP001321526">
    <property type="component" value="Chromosome"/>
</dbReference>
<keyword evidence="1" id="KW-0378">Hydrolase</keyword>